<keyword evidence="1" id="KW-0649">Protein kinase inhibitor</keyword>
<dbReference type="Proteomes" id="UP001374584">
    <property type="component" value="Unassembled WGS sequence"/>
</dbReference>
<dbReference type="GO" id="GO:0032875">
    <property type="term" value="P:regulation of DNA endoreduplication"/>
    <property type="evidence" value="ECO:0007669"/>
    <property type="project" value="InterPro"/>
</dbReference>
<dbReference type="AlphaFoldDB" id="A0AAN9LJX5"/>
<accession>A0AAN9LJX5</accession>
<reference evidence="4 5" key="1">
    <citation type="submission" date="2024-01" db="EMBL/GenBank/DDBJ databases">
        <title>The genomes of 5 underutilized Papilionoideae crops provide insights into root nodulation and disease resistanc.</title>
        <authorList>
            <person name="Jiang F."/>
        </authorList>
    </citation>
    <scope>NUCLEOTIDE SEQUENCE [LARGE SCALE GENOMIC DNA]</scope>
    <source>
        <strain evidence="4">JINMINGXINNONG_FW02</strain>
        <tissue evidence="4">Leaves</tissue>
    </source>
</reference>
<evidence type="ECO:0000313" key="4">
    <source>
        <dbReference type="EMBL" id="KAK7335662.1"/>
    </source>
</evidence>
<evidence type="ECO:0000256" key="2">
    <source>
        <dbReference type="ARBA" id="ARBA00023306"/>
    </source>
</evidence>
<dbReference type="PANTHER" id="PTHR33142">
    <property type="entry name" value="CYCLIN-DEPENDENT PROTEIN KINASE INHIBITOR SMR13"/>
    <property type="match status" value="1"/>
</dbReference>
<name>A0AAN9LJX5_PHACN</name>
<dbReference type="InterPro" id="IPR040389">
    <property type="entry name" value="SMR"/>
</dbReference>
<dbReference type="EMBL" id="JAYMYR010000010">
    <property type="protein sequence ID" value="KAK7335662.1"/>
    <property type="molecule type" value="Genomic_DNA"/>
</dbReference>
<evidence type="ECO:0000313" key="5">
    <source>
        <dbReference type="Proteomes" id="UP001374584"/>
    </source>
</evidence>
<dbReference type="GO" id="GO:0004860">
    <property type="term" value="F:protein kinase inhibitor activity"/>
    <property type="evidence" value="ECO:0007669"/>
    <property type="project" value="UniProtKB-KW"/>
</dbReference>
<evidence type="ECO:0000256" key="1">
    <source>
        <dbReference type="ARBA" id="ARBA00023013"/>
    </source>
</evidence>
<organism evidence="4 5">
    <name type="scientific">Phaseolus coccineus</name>
    <name type="common">Scarlet runner bean</name>
    <name type="synonym">Phaseolus multiflorus</name>
    <dbReference type="NCBI Taxonomy" id="3886"/>
    <lineage>
        <taxon>Eukaryota</taxon>
        <taxon>Viridiplantae</taxon>
        <taxon>Streptophyta</taxon>
        <taxon>Embryophyta</taxon>
        <taxon>Tracheophyta</taxon>
        <taxon>Spermatophyta</taxon>
        <taxon>Magnoliopsida</taxon>
        <taxon>eudicotyledons</taxon>
        <taxon>Gunneridae</taxon>
        <taxon>Pentapetalae</taxon>
        <taxon>rosids</taxon>
        <taxon>fabids</taxon>
        <taxon>Fabales</taxon>
        <taxon>Fabaceae</taxon>
        <taxon>Papilionoideae</taxon>
        <taxon>50 kb inversion clade</taxon>
        <taxon>NPAAA clade</taxon>
        <taxon>indigoferoid/millettioid clade</taxon>
        <taxon>Phaseoleae</taxon>
        <taxon>Phaseolus</taxon>
    </lineage>
</organism>
<keyword evidence="2" id="KW-0131">Cell cycle</keyword>
<proteinExistence type="predicted"/>
<comment type="caution">
    <text evidence="4">The sequence shown here is derived from an EMBL/GenBank/DDBJ whole genome shotgun (WGS) entry which is preliminary data.</text>
</comment>
<feature type="compositionally biased region" description="Basic and acidic residues" evidence="3">
    <location>
        <begin position="1"/>
        <end position="10"/>
    </location>
</feature>
<sequence length="118" mass="13412">MSTGSSEREGSPQSEGVMISPKEGEKDYLKAKMIIQPVVEEIEECKTPTWSSRNQTTTILECPPAPRKKRQSNSPLSSHMMRALRIDGDDQLSFFEEVEPGEVELFFQSMNDFNRVNK</sequence>
<protein>
    <submittedName>
        <fullName evidence="4">Uncharacterized protein</fullName>
    </submittedName>
</protein>
<gene>
    <name evidence="4" type="ORF">VNO80_27631</name>
</gene>
<dbReference type="PANTHER" id="PTHR33142:SF105">
    <property type="match status" value="1"/>
</dbReference>
<keyword evidence="5" id="KW-1185">Reference proteome</keyword>
<feature type="region of interest" description="Disordered" evidence="3">
    <location>
        <begin position="1"/>
        <end position="24"/>
    </location>
</feature>
<evidence type="ECO:0000256" key="3">
    <source>
        <dbReference type="SAM" id="MobiDB-lite"/>
    </source>
</evidence>